<keyword evidence="3" id="KW-0808">Transferase</keyword>
<evidence type="ECO:0000259" key="4">
    <source>
        <dbReference type="Pfam" id="PF08241"/>
    </source>
</evidence>
<dbReference type="Proteomes" id="UP001142291">
    <property type="component" value="Unassembled WGS sequence"/>
</dbReference>
<protein>
    <submittedName>
        <fullName evidence="5">Methyltransferase</fullName>
    </submittedName>
</protein>
<keyword evidence="2 5" id="KW-0489">Methyltransferase</keyword>
<sequence>MTRDELAMSFGAAAAAYEQGRPDYPAEAVAWLLETVGPHPRIADVGAGTGKLTRVVAALVAERGADVIAVEPDAAMLDALRAALPGVETLVGTAERLNLPDASVDAAVFGQSWHWVDPVAASAEVGRVLRPGGVLGLVWNIRDETTPWVARLGEIMKGSHAEELLAGGGPVVAAPFGDLQVRTWTWTRPLTRAGLTSLVHSRSYVITASADERARIDHEISALFDEIGAVGDAVVALPYVTYAFRAMTGSAPI</sequence>
<organism evidence="5 6">
    <name type="scientific">Microbacterium dextranolyticum</name>
    <dbReference type="NCBI Taxonomy" id="36806"/>
    <lineage>
        <taxon>Bacteria</taxon>
        <taxon>Bacillati</taxon>
        <taxon>Actinomycetota</taxon>
        <taxon>Actinomycetes</taxon>
        <taxon>Micrococcales</taxon>
        <taxon>Microbacteriaceae</taxon>
        <taxon>Microbacterium</taxon>
    </lineage>
</organism>
<name>A0A9W6M5N0_9MICO</name>
<feature type="domain" description="Methyltransferase type 11" evidence="4">
    <location>
        <begin position="44"/>
        <end position="135"/>
    </location>
</feature>
<proteinExistence type="inferred from homology"/>
<dbReference type="CDD" id="cd02440">
    <property type="entry name" value="AdoMet_MTases"/>
    <property type="match status" value="1"/>
</dbReference>
<dbReference type="Pfam" id="PF08241">
    <property type="entry name" value="Methyltransf_11"/>
    <property type="match status" value="1"/>
</dbReference>
<keyword evidence="6" id="KW-1185">Reference proteome</keyword>
<dbReference type="GO" id="GO:0008757">
    <property type="term" value="F:S-adenosylmethionine-dependent methyltransferase activity"/>
    <property type="evidence" value="ECO:0007669"/>
    <property type="project" value="InterPro"/>
</dbReference>
<comment type="caution">
    <text evidence="5">The sequence shown here is derived from an EMBL/GenBank/DDBJ whole genome shotgun (WGS) entry which is preliminary data.</text>
</comment>
<dbReference type="EMBL" id="BSER01000009">
    <property type="protein sequence ID" value="GLJ95564.1"/>
    <property type="molecule type" value="Genomic_DNA"/>
</dbReference>
<dbReference type="GO" id="GO:0032259">
    <property type="term" value="P:methylation"/>
    <property type="evidence" value="ECO:0007669"/>
    <property type="project" value="UniProtKB-KW"/>
</dbReference>
<evidence type="ECO:0000313" key="6">
    <source>
        <dbReference type="Proteomes" id="UP001142291"/>
    </source>
</evidence>
<dbReference type="InterPro" id="IPR013216">
    <property type="entry name" value="Methyltransf_11"/>
</dbReference>
<comment type="similarity">
    <text evidence="1">Belongs to the methyltransferase superfamily.</text>
</comment>
<gene>
    <name evidence="5" type="ORF">GCM10017591_16270</name>
</gene>
<evidence type="ECO:0000313" key="5">
    <source>
        <dbReference type="EMBL" id="GLJ95564.1"/>
    </source>
</evidence>
<accession>A0A9W6M5N0</accession>
<dbReference type="PANTHER" id="PTHR44942:SF4">
    <property type="entry name" value="METHYLTRANSFERASE TYPE 11 DOMAIN-CONTAINING PROTEIN"/>
    <property type="match status" value="1"/>
</dbReference>
<dbReference type="InterPro" id="IPR029063">
    <property type="entry name" value="SAM-dependent_MTases_sf"/>
</dbReference>
<dbReference type="InterPro" id="IPR051052">
    <property type="entry name" value="Diverse_substrate_MTase"/>
</dbReference>
<evidence type="ECO:0000256" key="1">
    <source>
        <dbReference type="ARBA" id="ARBA00008361"/>
    </source>
</evidence>
<dbReference type="Gene3D" id="3.40.50.150">
    <property type="entry name" value="Vaccinia Virus protein VP39"/>
    <property type="match status" value="1"/>
</dbReference>
<dbReference type="PANTHER" id="PTHR44942">
    <property type="entry name" value="METHYLTRANSF_11 DOMAIN-CONTAINING PROTEIN"/>
    <property type="match status" value="1"/>
</dbReference>
<evidence type="ECO:0000256" key="2">
    <source>
        <dbReference type="ARBA" id="ARBA00022603"/>
    </source>
</evidence>
<evidence type="ECO:0000256" key="3">
    <source>
        <dbReference type="ARBA" id="ARBA00022679"/>
    </source>
</evidence>
<dbReference type="SUPFAM" id="SSF53335">
    <property type="entry name" value="S-adenosyl-L-methionine-dependent methyltransferases"/>
    <property type="match status" value="1"/>
</dbReference>
<dbReference type="AlphaFoldDB" id="A0A9W6M5N0"/>
<reference evidence="5" key="1">
    <citation type="journal article" date="2014" name="Int. J. Syst. Evol. Microbiol.">
        <title>Complete genome sequence of Corynebacterium casei LMG S-19264T (=DSM 44701T), isolated from a smear-ripened cheese.</title>
        <authorList>
            <consortium name="US DOE Joint Genome Institute (JGI-PGF)"/>
            <person name="Walter F."/>
            <person name="Albersmeier A."/>
            <person name="Kalinowski J."/>
            <person name="Ruckert C."/>
        </authorList>
    </citation>
    <scope>NUCLEOTIDE SEQUENCE</scope>
    <source>
        <strain evidence="5">VKM Ac-1940</strain>
    </source>
</reference>
<reference evidence="5" key="2">
    <citation type="submission" date="2023-01" db="EMBL/GenBank/DDBJ databases">
        <authorList>
            <person name="Sun Q."/>
            <person name="Evtushenko L."/>
        </authorList>
    </citation>
    <scope>NUCLEOTIDE SEQUENCE</scope>
    <source>
        <strain evidence="5">VKM Ac-1940</strain>
    </source>
</reference>